<feature type="region of interest" description="Disordered" evidence="1">
    <location>
        <begin position="76"/>
        <end position="95"/>
    </location>
</feature>
<dbReference type="EMBL" id="BMAO01015387">
    <property type="protein sequence ID" value="GFR01412.1"/>
    <property type="molecule type" value="Genomic_DNA"/>
</dbReference>
<feature type="compositionally biased region" description="Polar residues" evidence="1">
    <location>
        <begin position="81"/>
        <end position="93"/>
    </location>
</feature>
<proteinExistence type="predicted"/>
<organism evidence="2 3">
    <name type="scientific">Trichonephila clavata</name>
    <name type="common">Joro spider</name>
    <name type="synonym">Nephila clavata</name>
    <dbReference type="NCBI Taxonomy" id="2740835"/>
    <lineage>
        <taxon>Eukaryota</taxon>
        <taxon>Metazoa</taxon>
        <taxon>Ecdysozoa</taxon>
        <taxon>Arthropoda</taxon>
        <taxon>Chelicerata</taxon>
        <taxon>Arachnida</taxon>
        <taxon>Araneae</taxon>
        <taxon>Araneomorphae</taxon>
        <taxon>Entelegynae</taxon>
        <taxon>Araneoidea</taxon>
        <taxon>Nephilidae</taxon>
        <taxon>Trichonephila</taxon>
    </lineage>
</organism>
<evidence type="ECO:0000313" key="3">
    <source>
        <dbReference type="Proteomes" id="UP000887116"/>
    </source>
</evidence>
<gene>
    <name evidence="2" type="ORF">TNCT_718991</name>
</gene>
<keyword evidence="3" id="KW-1185">Reference proteome</keyword>
<accession>A0A8X6GCB7</accession>
<sequence>MSTISDIFTDMDVSPTKDEKISTCKKFRDAVTSISALHKNLQVDERFQTTSPRNPKIFSLDLYRLNGEAMMKEKEDLPRLLSSQAPTPRTTAQDIDLRTVESVQLPHCSESLSNQPSRQ</sequence>
<name>A0A8X6GCB7_TRICU</name>
<reference evidence="2" key="1">
    <citation type="submission" date="2020-07" db="EMBL/GenBank/DDBJ databases">
        <title>Multicomponent nature underlies the extraordinary mechanical properties of spider dragline silk.</title>
        <authorList>
            <person name="Kono N."/>
            <person name="Nakamura H."/>
            <person name="Mori M."/>
            <person name="Yoshida Y."/>
            <person name="Ohtoshi R."/>
            <person name="Malay A.D."/>
            <person name="Moran D.A.P."/>
            <person name="Tomita M."/>
            <person name="Numata K."/>
            <person name="Arakawa K."/>
        </authorList>
    </citation>
    <scope>NUCLEOTIDE SEQUENCE</scope>
</reference>
<dbReference type="Proteomes" id="UP000887116">
    <property type="component" value="Unassembled WGS sequence"/>
</dbReference>
<evidence type="ECO:0000313" key="2">
    <source>
        <dbReference type="EMBL" id="GFR01412.1"/>
    </source>
</evidence>
<comment type="caution">
    <text evidence="2">The sequence shown here is derived from an EMBL/GenBank/DDBJ whole genome shotgun (WGS) entry which is preliminary data.</text>
</comment>
<evidence type="ECO:0000256" key="1">
    <source>
        <dbReference type="SAM" id="MobiDB-lite"/>
    </source>
</evidence>
<protein>
    <submittedName>
        <fullName evidence="2">Uncharacterized protein</fullName>
    </submittedName>
</protein>
<dbReference type="AlphaFoldDB" id="A0A8X6GCB7"/>